<dbReference type="Pfam" id="PF07969">
    <property type="entry name" value="Amidohydro_3"/>
    <property type="match status" value="1"/>
</dbReference>
<gene>
    <name evidence="2" type="ORF">GIY23_10215</name>
</gene>
<keyword evidence="3" id="KW-1185">Reference proteome</keyword>
<evidence type="ECO:0000259" key="1">
    <source>
        <dbReference type="Pfam" id="PF07969"/>
    </source>
</evidence>
<dbReference type="GO" id="GO:0016810">
    <property type="term" value="F:hydrolase activity, acting on carbon-nitrogen (but not peptide) bonds"/>
    <property type="evidence" value="ECO:0007669"/>
    <property type="project" value="InterPro"/>
</dbReference>
<name>A0A5Q3Q670_9PSEU</name>
<feature type="domain" description="Amidohydrolase 3" evidence="1">
    <location>
        <begin position="57"/>
        <end position="542"/>
    </location>
</feature>
<dbReference type="KEGG" id="sace:GIY23_10215"/>
<dbReference type="Gene3D" id="3.20.20.140">
    <property type="entry name" value="Metal-dependent hydrolases"/>
    <property type="match status" value="1"/>
</dbReference>
<dbReference type="CDD" id="cd01300">
    <property type="entry name" value="YtcJ_like"/>
    <property type="match status" value="1"/>
</dbReference>
<dbReference type="PANTHER" id="PTHR22642:SF2">
    <property type="entry name" value="PROTEIN LONG AFTER FAR-RED 3"/>
    <property type="match status" value="1"/>
</dbReference>
<dbReference type="InterPro" id="IPR032466">
    <property type="entry name" value="Metal_Hydrolase"/>
</dbReference>
<dbReference type="InterPro" id="IPR011059">
    <property type="entry name" value="Metal-dep_hydrolase_composite"/>
</dbReference>
<dbReference type="Proteomes" id="UP000371041">
    <property type="component" value="Chromosome"/>
</dbReference>
<evidence type="ECO:0000313" key="2">
    <source>
        <dbReference type="EMBL" id="QGK69843.1"/>
    </source>
</evidence>
<dbReference type="InterPro" id="IPR013108">
    <property type="entry name" value="Amidohydro_3"/>
</dbReference>
<dbReference type="EMBL" id="CP045929">
    <property type="protein sequence ID" value="QGK69843.1"/>
    <property type="molecule type" value="Genomic_DNA"/>
</dbReference>
<sequence>MRSPMDEGDRAEKVFVGGPVATMDAVRSTTDACAVRNGRIVALGSAAVEDTIGPLTEIVDLDGRLLLPGFHDAHVHPLYGGLERLRCDLSATDSAPGCLRRIEHAAERGTGWLLGGGWESAHFPGGTPTRETLDAVTDERPAYLLSRDHHAAWVNSAALRIAGLDRQTPDPPDGWIERASDGSPAGVLHEGATELVTPVLPRAGAADRRAGLLEGQRHLHSCGVTSWHDAIIGPYAGYDDPLPTYLELDEAGLLTGKVRGALWWRRDGDDAQLADLRARREKTRGRARMRAETVKIMLDGVCENLTAAMRLPYLGSRTSGLSHLDSSTVADVVRLLDADGFQVHFHAVGDRAVRDALDACAHARRTNGRSDLRHQIAHVQVVDPDDVERFRDLGVAATIQPRWAVRDAAMTELTLPYLGDRRSEWQYPFGSLRQAGTVLAVGSDWPVSEADPLLALQIAATRTEPGETDPLLPAESLPLTDAVAAATIGSAWVNHVDHRTGSLELGKDADLAVLDRDIFRIPVDEIARARVDHTFVEGRLVHSRENRR</sequence>
<protein>
    <submittedName>
        <fullName evidence="2">Amidohydrolase family protein</fullName>
    </submittedName>
</protein>
<dbReference type="PANTHER" id="PTHR22642">
    <property type="entry name" value="IMIDAZOLONEPROPIONASE"/>
    <property type="match status" value="1"/>
</dbReference>
<organism evidence="2 3">
    <name type="scientific">Allosaccharopolyspora coralli</name>
    <dbReference type="NCBI Taxonomy" id="2665642"/>
    <lineage>
        <taxon>Bacteria</taxon>
        <taxon>Bacillati</taxon>
        <taxon>Actinomycetota</taxon>
        <taxon>Actinomycetes</taxon>
        <taxon>Pseudonocardiales</taxon>
        <taxon>Pseudonocardiaceae</taxon>
        <taxon>Allosaccharopolyspora</taxon>
    </lineage>
</organism>
<dbReference type="Gene3D" id="2.30.40.10">
    <property type="entry name" value="Urease, subunit C, domain 1"/>
    <property type="match status" value="1"/>
</dbReference>
<evidence type="ECO:0000313" key="3">
    <source>
        <dbReference type="Proteomes" id="UP000371041"/>
    </source>
</evidence>
<proteinExistence type="predicted"/>
<dbReference type="InterPro" id="IPR033932">
    <property type="entry name" value="YtcJ-like"/>
</dbReference>
<dbReference type="AlphaFoldDB" id="A0A5Q3Q670"/>
<dbReference type="SUPFAM" id="SSF51338">
    <property type="entry name" value="Composite domain of metallo-dependent hydrolases"/>
    <property type="match status" value="1"/>
</dbReference>
<reference evidence="3" key="1">
    <citation type="submission" date="2019-11" db="EMBL/GenBank/DDBJ databases">
        <title>The complete genome sequence of Saccharopolyspora sp. E2A.</title>
        <authorList>
            <person name="Zhang G."/>
        </authorList>
    </citation>
    <scope>NUCLEOTIDE SEQUENCE [LARGE SCALE GENOMIC DNA]</scope>
    <source>
        <strain evidence="3">E2A</strain>
    </source>
</reference>
<dbReference type="Gene3D" id="3.10.310.70">
    <property type="match status" value="1"/>
</dbReference>
<keyword evidence="2" id="KW-0378">Hydrolase</keyword>
<accession>A0A5Q3Q670</accession>
<dbReference type="SUPFAM" id="SSF51556">
    <property type="entry name" value="Metallo-dependent hydrolases"/>
    <property type="match status" value="1"/>
</dbReference>